<feature type="compositionally biased region" description="Polar residues" evidence="1">
    <location>
        <begin position="380"/>
        <end position="391"/>
    </location>
</feature>
<evidence type="ECO:0000313" key="2">
    <source>
        <dbReference type="EMBL" id="GCD94667.1"/>
    </source>
</evidence>
<reference evidence="2 3" key="1">
    <citation type="submission" date="2018-12" db="EMBL/GenBank/DDBJ databases">
        <title>Draft genome sequence of Embleya hyalina NBRC 13850T.</title>
        <authorList>
            <person name="Komaki H."/>
            <person name="Hosoyama A."/>
            <person name="Kimura A."/>
            <person name="Ichikawa N."/>
            <person name="Tamura T."/>
        </authorList>
    </citation>
    <scope>NUCLEOTIDE SEQUENCE [LARGE SCALE GENOMIC DNA]</scope>
    <source>
        <strain evidence="2 3">NBRC 13850</strain>
    </source>
</reference>
<dbReference type="AlphaFoldDB" id="A0A401YJB1"/>
<comment type="caution">
    <text evidence="2">The sequence shown here is derived from an EMBL/GenBank/DDBJ whole genome shotgun (WGS) entry which is preliminary data.</text>
</comment>
<name>A0A401YJB1_9ACTN</name>
<sequence length="661" mass="69124">MQSRVRAALRAARVRVSGARGVDPTMPDSVRRASVKVPLRVVTGEAYNDLAFVFAAKVGHLAAGPNQPGCIADLTTIARYLGLTVRSVTQADGRVALKAPSSLYAAQKQLTAGEELTVVRRTKPSGTGTSAVRRLRAPEKGEPWVMVPVALLGAVPHRHARAYAVISYARARGHHLTYAELADVLRHQSGRRIGEPVSVRAARGVVSDLERWGWVEVGRREGWQGRNMMVPLRPFEPGSDDESIAEAGVADVATEADETVDIFAGHMFGEAEDSPADEGMAETDSTGAAGAAGTAGETSANSRTERPVVLGAAFHVGAGAVAFPMLRSTVNKVVETPVEASVVTPAGTPTEAASRTVVRTSSEPPENGVSAARNPGAEGQWTSGSQGVRTSVTDKEDTPTDLRMNVASRGGSARRALSVVDVPEPANSARIGFATSPANEAPAAEPRRLRHVTVRNHRTTISPIAARAFAGIGSLVDRMSTGQRVVAAALVDRAVAEVGDADRVFARLADRWRTQEGPVRSPVGWLGGRGLARRGCADPNCEDGRLWLPTAGPGAGLAGDPFACHNCARQDQDRRAAADERFGADRRAANRARSGREPIVGTGSAVGAAVRPVAAPAPIGTCDDCDRAVRGLRADGVCADCREDREAAAAEGASGALQGAF</sequence>
<feature type="region of interest" description="Disordered" evidence="1">
    <location>
        <begin position="579"/>
        <end position="598"/>
    </location>
</feature>
<dbReference type="OrthoDB" id="4319846at2"/>
<organism evidence="2 3">
    <name type="scientific">Embleya hyalina</name>
    <dbReference type="NCBI Taxonomy" id="516124"/>
    <lineage>
        <taxon>Bacteria</taxon>
        <taxon>Bacillati</taxon>
        <taxon>Actinomycetota</taxon>
        <taxon>Actinomycetes</taxon>
        <taxon>Kitasatosporales</taxon>
        <taxon>Streptomycetaceae</taxon>
        <taxon>Embleya</taxon>
    </lineage>
</organism>
<evidence type="ECO:0000313" key="3">
    <source>
        <dbReference type="Proteomes" id="UP000286931"/>
    </source>
</evidence>
<accession>A0A401YJB1</accession>
<protein>
    <submittedName>
        <fullName evidence="2">Uncharacterized protein</fullName>
    </submittedName>
</protein>
<feature type="region of interest" description="Disordered" evidence="1">
    <location>
        <begin position="272"/>
        <end position="304"/>
    </location>
</feature>
<feature type="compositionally biased region" description="Low complexity" evidence="1">
    <location>
        <begin position="282"/>
        <end position="300"/>
    </location>
</feature>
<proteinExistence type="predicted"/>
<dbReference type="Proteomes" id="UP000286931">
    <property type="component" value="Unassembled WGS sequence"/>
</dbReference>
<gene>
    <name evidence="2" type="ORF">EHYA_02336</name>
</gene>
<feature type="compositionally biased region" description="Basic and acidic residues" evidence="1">
    <location>
        <begin position="579"/>
        <end position="588"/>
    </location>
</feature>
<feature type="region of interest" description="Disordered" evidence="1">
    <location>
        <begin position="345"/>
        <end position="397"/>
    </location>
</feature>
<dbReference type="EMBL" id="BIFH01000016">
    <property type="protein sequence ID" value="GCD94667.1"/>
    <property type="molecule type" value="Genomic_DNA"/>
</dbReference>
<evidence type="ECO:0000256" key="1">
    <source>
        <dbReference type="SAM" id="MobiDB-lite"/>
    </source>
</evidence>
<keyword evidence="3" id="KW-1185">Reference proteome</keyword>
<feature type="compositionally biased region" description="Polar residues" evidence="1">
    <location>
        <begin position="351"/>
        <end position="364"/>
    </location>
</feature>
<feature type="compositionally biased region" description="Acidic residues" evidence="1">
    <location>
        <begin position="272"/>
        <end position="281"/>
    </location>
</feature>